<evidence type="ECO:0000256" key="4">
    <source>
        <dbReference type="ARBA" id="ARBA00023136"/>
    </source>
</evidence>
<keyword evidence="3 5" id="KW-1133">Transmembrane helix</keyword>
<evidence type="ECO:0000313" key="7">
    <source>
        <dbReference type="EMBL" id="PRX49429.1"/>
    </source>
</evidence>
<name>A0A2T0LZ99_9PSEU</name>
<dbReference type="InterPro" id="IPR010432">
    <property type="entry name" value="RDD"/>
</dbReference>
<dbReference type="EMBL" id="PVNH01000003">
    <property type="protein sequence ID" value="PRX49429.1"/>
    <property type="molecule type" value="Genomic_DNA"/>
</dbReference>
<comment type="subcellular location">
    <subcellularLocation>
        <location evidence="1">Membrane</location>
        <topology evidence="1">Multi-pass membrane protein</topology>
    </subcellularLocation>
</comment>
<evidence type="ECO:0000256" key="5">
    <source>
        <dbReference type="SAM" id="Phobius"/>
    </source>
</evidence>
<gene>
    <name evidence="7" type="ORF">B0I33_103466</name>
</gene>
<feature type="domain" description="RDD" evidence="6">
    <location>
        <begin position="44"/>
        <end position="127"/>
    </location>
</feature>
<evidence type="ECO:0000256" key="1">
    <source>
        <dbReference type="ARBA" id="ARBA00004141"/>
    </source>
</evidence>
<reference evidence="7 8" key="1">
    <citation type="submission" date="2018-03" db="EMBL/GenBank/DDBJ databases">
        <title>Genomic Encyclopedia of Type Strains, Phase III (KMG-III): the genomes of soil and plant-associated and newly described type strains.</title>
        <authorList>
            <person name="Whitman W."/>
        </authorList>
    </citation>
    <scope>NUCLEOTIDE SEQUENCE [LARGE SCALE GENOMIC DNA]</scope>
    <source>
        <strain evidence="7 8">CGMCC 4.7125</strain>
    </source>
</reference>
<sequence>MSEVVRAAAGGGGFWLTFPPVVSAFGDVCVSLSPLRCAPMSGPLYLVGVPLALAWSIVGLGLLEAWSGTTPAKRLRGLRVVTETGLRVPVPVAIARRLSFLAGPLAWLDWLPVLWGQRRRVADLLAGTKVVVADPARPAVNEAARVRPPTT</sequence>
<keyword evidence="8" id="KW-1185">Reference proteome</keyword>
<keyword evidence="2 5" id="KW-0812">Transmembrane</keyword>
<comment type="caution">
    <text evidence="7">The sequence shown here is derived from an EMBL/GenBank/DDBJ whole genome shotgun (WGS) entry which is preliminary data.</text>
</comment>
<evidence type="ECO:0000256" key="2">
    <source>
        <dbReference type="ARBA" id="ARBA00022692"/>
    </source>
</evidence>
<feature type="transmembrane region" description="Helical" evidence="5">
    <location>
        <begin position="42"/>
        <end position="66"/>
    </location>
</feature>
<evidence type="ECO:0000259" key="6">
    <source>
        <dbReference type="Pfam" id="PF06271"/>
    </source>
</evidence>
<evidence type="ECO:0000313" key="8">
    <source>
        <dbReference type="Proteomes" id="UP000238362"/>
    </source>
</evidence>
<accession>A0A2T0LZ99</accession>
<protein>
    <submittedName>
        <fullName evidence="7">RDD family protein</fullName>
    </submittedName>
</protein>
<organism evidence="7 8">
    <name type="scientific">Prauserella shujinwangii</name>
    <dbReference type="NCBI Taxonomy" id="1453103"/>
    <lineage>
        <taxon>Bacteria</taxon>
        <taxon>Bacillati</taxon>
        <taxon>Actinomycetota</taxon>
        <taxon>Actinomycetes</taxon>
        <taxon>Pseudonocardiales</taxon>
        <taxon>Pseudonocardiaceae</taxon>
        <taxon>Prauserella</taxon>
    </lineage>
</organism>
<keyword evidence="4 5" id="KW-0472">Membrane</keyword>
<dbReference type="Proteomes" id="UP000238362">
    <property type="component" value="Unassembled WGS sequence"/>
</dbReference>
<dbReference type="AlphaFoldDB" id="A0A2T0LZ99"/>
<dbReference type="Pfam" id="PF06271">
    <property type="entry name" value="RDD"/>
    <property type="match status" value="1"/>
</dbReference>
<dbReference type="GO" id="GO:0016020">
    <property type="term" value="C:membrane"/>
    <property type="evidence" value="ECO:0007669"/>
    <property type="project" value="UniProtKB-SubCell"/>
</dbReference>
<evidence type="ECO:0000256" key="3">
    <source>
        <dbReference type="ARBA" id="ARBA00022989"/>
    </source>
</evidence>
<proteinExistence type="predicted"/>